<dbReference type="GO" id="GO:0005829">
    <property type="term" value="C:cytosol"/>
    <property type="evidence" value="ECO:0007669"/>
    <property type="project" value="TreeGrafter"/>
</dbReference>
<evidence type="ECO:0000256" key="5">
    <source>
        <dbReference type="PROSITE-ProRule" id="PRU01023"/>
    </source>
</evidence>
<keyword evidence="8" id="KW-1185">Reference proteome</keyword>
<dbReference type="InterPro" id="IPR023267">
    <property type="entry name" value="RCMT"/>
</dbReference>
<dbReference type="InterPro" id="IPR001678">
    <property type="entry name" value="MeTrfase_RsmB-F_NOP2_dom"/>
</dbReference>
<reference evidence="7 8" key="1">
    <citation type="submission" date="2018-09" db="EMBL/GenBank/DDBJ databases">
        <title>Phylogeny of the Shewanellaceae, and recommendation for two new genera, Pseudoshewanella and Parashewanella.</title>
        <authorList>
            <person name="Wang G."/>
        </authorList>
    </citation>
    <scope>NUCLEOTIDE SEQUENCE [LARGE SCALE GENOMIC DNA]</scope>
    <source>
        <strain evidence="7 8">KCTC 22492</strain>
    </source>
</reference>
<dbReference type="InterPro" id="IPR049560">
    <property type="entry name" value="MeTrfase_RsmB-F_NOP2_cat"/>
</dbReference>
<keyword evidence="2 5" id="KW-0808">Transferase</keyword>
<dbReference type="PANTHER" id="PTHR22807">
    <property type="entry name" value="NOP2 YEAST -RELATED NOL1/NOP2/FMU SUN DOMAIN-CONTAINING"/>
    <property type="match status" value="1"/>
</dbReference>
<evidence type="ECO:0000256" key="4">
    <source>
        <dbReference type="ARBA" id="ARBA00022884"/>
    </source>
</evidence>
<gene>
    <name evidence="7" type="ORF">D5R81_13925</name>
</gene>
<evidence type="ECO:0000256" key="1">
    <source>
        <dbReference type="ARBA" id="ARBA00022603"/>
    </source>
</evidence>
<feature type="active site" description="Nucleophile" evidence="5">
    <location>
        <position position="391"/>
    </location>
</feature>
<feature type="binding site" evidence="5">
    <location>
        <position position="338"/>
    </location>
    <ligand>
        <name>S-adenosyl-L-methionine</name>
        <dbReference type="ChEBI" id="CHEBI:59789"/>
    </ligand>
</feature>
<evidence type="ECO:0000259" key="6">
    <source>
        <dbReference type="PROSITE" id="PS51686"/>
    </source>
</evidence>
<sequence>MTDFQVSSQQTCSLMAQTPAQKRALSYALTIHRLFTQIMDSKQPADRVLAHYFRENKKHGSKDRRVIRETLFAMFRWWGWLGKTLPIQSRADVDSHWLSVMLSSALLEKQSWPIVIKAWGELANVEHELITHSNDIDTPLAVIKNLYPEIEFKLTELLPESFWKHHALDKQNSLSLVESMSSRPPIWARSQYAETSYIIESLNKQDFDANKSTHFPDAINLGHKSLNLNQLKLYQQGKIEIQDLASQTIGHVCDPKPNELWWDACSGAGGKALQLTAMMYSQDTDRKGEVVASDIRKQALDELYKRMQRAQVNHIQIKHWASEHIPVPIEHFDGVLVDAPCSCTGTWRRNPDMRWTDDLSTLDDVSALQLDILTKSSAAVKQGGRLIYATCSIIKAENEDVVSTFLANNPEFNLEPIINPFTNKEASTLTIWPYEANSDGMFVARMIKA</sequence>
<dbReference type="SUPFAM" id="SSF53335">
    <property type="entry name" value="S-adenosyl-L-methionine-dependent methyltransferases"/>
    <property type="match status" value="1"/>
</dbReference>
<dbReference type="OrthoDB" id="9810297at2"/>
<keyword evidence="4 5" id="KW-0694">RNA-binding</keyword>
<dbReference type="PRINTS" id="PR02008">
    <property type="entry name" value="RCMTFAMILY"/>
</dbReference>
<dbReference type="CDD" id="cd02440">
    <property type="entry name" value="AdoMet_MTases"/>
    <property type="match status" value="1"/>
</dbReference>
<keyword evidence="1 5" id="KW-0489">Methyltransferase</keyword>
<proteinExistence type="inferred from homology"/>
<organism evidence="7 8">
    <name type="scientific">Parashewanella spongiae</name>
    <dbReference type="NCBI Taxonomy" id="342950"/>
    <lineage>
        <taxon>Bacteria</taxon>
        <taxon>Pseudomonadati</taxon>
        <taxon>Pseudomonadota</taxon>
        <taxon>Gammaproteobacteria</taxon>
        <taxon>Alteromonadales</taxon>
        <taxon>Shewanellaceae</taxon>
        <taxon>Parashewanella</taxon>
    </lineage>
</organism>
<name>A0A3A6TQV1_9GAMM</name>
<dbReference type="InterPro" id="IPR029063">
    <property type="entry name" value="SAM-dependent_MTases_sf"/>
</dbReference>
<comment type="caution">
    <text evidence="5">Lacks conserved residue(s) required for the propagation of feature annotation.</text>
</comment>
<evidence type="ECO:0000256" key="3">
    <source>
        <dbReference type="ARBA" id="ARBA00022691"/>
    </source>
</evidence>
<dbReference type="RefSeq" id="WP_121854244.1">
    <property type="nucleotide sequence ID" value="NZ_CP037952.1"/>
</dbReference>
<accession>A0A3A6TQV1</accession>
<evidence type="ECO:0000313" key="7">
    <source>
        <dbReference type="EMBL" id="RJY10752.1"/>
    </source>
</evidence>
<dbReference type="PROSITE" id="PS51686">
    <property type="entry name" value="SAM_MT_RSMB_NOP"/>
    <property type="match status" value="1"/>
</dbReference>
<dbReference type="GO" id="GO:0003723">
    <property type="term" value="F:RNA binding"/>
    <property type="evidence" value="ECO:0007669"/>
    <property type="project" value="UniProtKB-UniRule"/>
</dbReference>
<dbReference type="Proteomes" id="UP000273022">
    <property type="component" value="Unassembled WGS sequence"/>
</dbReference>
<dbReference type="EMBL" id="QYYH01000094">
    <property type="protein sequence ID" value="RJY10752.1"/>
    <property type="molecule type" value="Genomic_DNA"/>
</dbReference>
<comment type="similarity">
    <text evidence="5">Belongs to the class I-like SAM-binding methyltransferase superfamily. RsmB/NOP family.</text>
</comment>
<comment type="caution">
    <text evidence="7">The sequence shown here is derived from an EMBL/GenBank/DDBJ whole genome shotgun (WGS) entry which is preliminary data.</text>
</comment>
<feature type="binding site" evidence="5">
    <location>
        <position position="294"/>
    </location>
    <ligand>
        <name>S-adenosyl-L-methionine</name>
        <dbReference type="ChEBI" id="CHEBI:59789"/>
    </ligand>
</feature>
<dbReference type="Gene3D" id="3.40.50.150">
    <property type="entry name" value="Vaccinia Virus protein VP39"/>
    <property type="match status" value="1"/>
</dbReference>
<feature type="domain" description="SAM-dependent MTase RsmB/NOP-type" evidence="6">
    <location>
        <begin position="174"/>
        <end position="449"/>
    </location>
</feature>
<dbReference type="AlphaFoldDB" id="A0A3A6TQV1"/>
<dbReference type="GO" id="GO:0009383">
    <property type="term" value="F:rRNA (cytosine-C5-)-methyltransferase activity"/>
    <property type="evidence" value="ECO:0007669"/>
    <property type="project" value="TreeGrafter"/>
</dbReference>
<protein>
    <submittedName>
        <fullName evidence="7">RsmB/NOP family class I SAM-dependent RNA methyltransferase</fullName>
    </submittedName>
</protein>
<dbReference type="GO" id="GO:0070475">
    <property type="term" value="P:rRNA base methylation"/>
    <property type="evidence" value="ECO:0007669"/>
    <property type="project" value="TreeGrafter"/>
</dbReference>
<evidence type="ECO:0000256" key="2">
    <source>
        <dbReference type="ARBA" id="ARBA00022679"/>
    </source>
</evidence>
<evidence type="ECO:0000313" key="8">
    <source>
        <dbReference type="Proteomes" id="UP000273022"/>
    </source>
</evidence>
<dbReference type="Pfam" id="PF01189">
    <property type="entry name" value="Methyltr_RsmB-F"/>
    <property type="match status" value="1"/>
</dbReference>
<keyword evidence="3 5" id="KW-0949">S-adenosyl-L-methionine</keyword>
<dbReference type="PANTHER" id="PTHR22807:SF61">
    <property type="entry name" value="NOL1_NOP2_SUN FAMILY PROTEIN _ ANTITERMINATION NUSB DOMAIN-CONTAINING PROTEIN"/>
    <property type="match status" value="1"/>
</dbReference>